<comment type="caution">
    <text evidence="2">The sequence shown here is derived from an EMBL/GenBank/DDBJ whole genome shotgun (WGS) entry which is preliminary data.</text>
</comment>
<gene>
    <name evidence="2" type="ORF">MD483_20165</name>
</gene>
<evidence type="ECO:0000313" key="3">
    <source>
        <dbReference type="Proteomes" id="UP001155586"/>
    </source>
</evidence>
<dbReference type="RefSeq" id="WP_265689192.1">
    <property type="nucleotide sequence ID" value="NZ_JAKRRX010000183.1"/>
</dbReference>
<feature type="signal peptide" evidence="1">
    <location>
        <begin position="1"/>
        <end position="21"/>
    </location>
</feature>
<feature type="chain" id="PRO_5040935936" evidence="1">
    <location>
        <begin position="22"/>
        <end position="219"/>
    </location>
</feature>
<dbReference type="EMBL" id="JAKRRX010000183">
    <property type="protein sequence ID" value="MCW8336130.1"/>
    <property type="molecule type" value="Genomic_DNA"/>
</dbReference>
<evidence type="ECO:0000256" key="1">
    <source>
        <dbReference type="SAM" id="SignalP"/>
    </source>
</evidence>
<proteinExistence type="predicted"/>
<organism evidence="2 3">
    <name type="scientific">Vibrio paucivorans</name>
    <dbReference type="NCBI Taxonomy" id="2829489"/>
    <lineage>
        <taxon>Bacteria</taxon>
        <taxon>Pseudomonadati</taxon>
        <taxon>Pseudomonadota</taxon>
        <taxon>Gammaproteobacteria</taxon>
        <taxon>Vibrionales</taxon>
        <taxon>Vibrionaceae</taxon>
        <taxon>Vibrio</taxon>
    </lineage>
</organism>
<keyword evidence="3" id="KW-1185">Reference proteome</keyword>
<dbReference type="AlphaFoldDB" id="A0A9X3HTT1"/>
<keyword evidence="1" id="KW-0732">Signal</keyword>
<dbReference type="Proteomes" id="UP001155586">
    <property type="component" value="Unassembled WGS sequence"/>
</dbReference>
<reference evidence="2" key="1">
    <citation type="submission" date="2022-02" db="EMBL/GenBank/DDBJ databases">
        <title>Vibrio sp. nov., a new bacterium isolated from Bohai sea, China.</title>
        <authorList>
            <person name="Yuan Y."/>
        </authorList>
    </citation>
    <scope>NUCLEOTIDE SEQUENCE</scope>
    <source>
        <strain evidence="2">DBSS07</strain>
    </source>
</reference>
<sequence length="219" mass="24428">MQLFRFCLLASVLASPSLALASKTSDYVYVGYQNARVSDNGFQDYFEGAYNNQGSKDLYGVFLGGNHALNNGWFVTADLEATTRSSTSVSDFSFGAGHSFSTSESLELYIHTGVNWVSAERRSSCRNDDFLGACDREVTNNKDTAMYGELGGVYYLNDRWSMHPSNSYSDVYSNGINKLNVGNVFRLSSWFSLEANYGYTYSKHLKQNNIQLGGRFSFD</sequence>
<name>A0A9X3HTT1_9VIBR</name>
<protein>
    <submittedName>
        <fullName evidence="2">Porin family protein</fullName>
    </submittedName>
</protein>
<evidence type="ECO:0000313" key="2">
    <source>
        <dbReference type="EMBL" id="MCW8336130.1"/>
    </source>
</evidence>
<accession>A0A9X3HTT1</accession>